<dbReference type="KEGG" id="hna:Hneap_1188"/>
<evidence type="ECO:0000313" key="3">
    <source>
        <dbReference type="Proteomes" id="UP000009102"/>
    </source>
</evidence>
<evidence type="ECO:0000259" key="1">
    <source>
        <dbReference type="PROSITE" id="PS51708"/>
    </source>
</evidence>
<reference evidence="2 3" key="1">
    <citation type="submission" date="2009-10" db="EMBL/GenBank/DDBJ databases">
        <title>Complete sequence of Halothiobacillus neapolitanus c2.</title>
        <authorList>
            <consortium name="US DOE Joint Genome Institute"/>
            <person name="Lucas S."/>
            <person name="Copeland A."/>
            <person name="Lapidus A."/>
            <person name="Glavina del Rio T."/>
            <person name="Tice H."/>
            <person name="Bruce D."/>
            <person name="Goodwin L."/>
            <person name="Pitluck S."/>
            <person name="Davenport K."/>
            <person name="Brettin T."/>
            <person name="Detter J.C."/>
            <person name="Han C."/>
            <person name="Tapia R."/>
            <person name="Larimer F."/>
            <person name="Land M."/>
            <person name="Hauser L."/>
            <person name="Kyrpides N."/>
            <person name="Mikhailova N."/>
            <person name="Kerfeld C."/>
            <person name="Cannon G."/>
            <person name="Heinhort S."/>
        </authorList>
    </citation>
    <scope>NUCLEOTIDE SEQUENCE [LARGE SCALE GENOMIC DNA]</scope>
    <source>
        <strain evidence="3">ATCC 23641 / c2</strain>
    </source>
</reference>
<dbReference type="PANTHER" id="PTHR39339:SF1">
    <property type="entry name" value="CHAD DOMAIN-CONTAINING PROTEIN"/>
    <property type="match status" value="1"/>
</dbReference>
<dbReference type="PANTHER" id="PTHR39339">
    <property type="entry name" value="SLR1444 PROTEIN"/>
    <property type="match status" value="1"/>
</dbReference>
<dbReference type="AlphaFoldDB" id="D0L001"/>
<keyword evidence="3" id="KW-1185">Reference proteome</keyword>
<dbReference type="InterPro" id="IPR038186">
    <property type="entry name" value="CHAD_dom_sf"/>
</dbReference>
<dbReference type="PROSITE" id="PS51708">
    <property type="entry name" value="CHAD"/>
    <property type="match status" value="1"/>
</dbReference>
<dbReference type="HOGENOM" id="CLU_887870_0_0_6"/>
<dbReference type="EMBL" id="CP001801">
    <property type="protein sequence ID" value="ACX96024.1"/>
    <property type="molecule type" value="Genomic_DNA"/>
</dbReference>
<dbReference type="RefSeq" id="WP_012824060.1">
    <property type="nucleotide sequence ID" value="NC_013422.1"/>
</dbReference>
<evidence type="ECO:0000313" key="2">
    <source>
        <dbReference type="EMBL" id="ACX96024.1"/>
    </source>
</evidence>
<organism evidence="2 3">
    <name type="scientific">Halothiobacillus neapolitanus (strain ATCC 23641 / DSM 15147 / CIP 104769 / NCIMB 8539 / c2)</name>
    <name type="common">Thiobacillus neapolitanus</name>
    <dbReference type="NCBI Taxonomy" id="555778"/>
    <lineage>
        <taxon>Bacteria</taxon>
        <taxon>Pseudomonadati</taxon>
        <taxon>Pseudomonadota</taxon>
        <taxon>Gammaproteobacteria</taxon>
        <taxon>Chromatiales</taxon>
        <taxon>Halothiobacillaceae</taxon>
        <taxon>Halothiobacillus</taxon>
    </lineage>
</organism>
<proteinExistence type="predicted"/>
<dbReference type="InterPro" id="IPR007899">
    <property type="entry name" value="CHAD_dom"/>
</dbReference>
<sequence>MSQRIKHIKQLHKPADRVARVIVRNIRKNMLKARRIWLNQAANPSGDQQDSEALHNFRVEIRRLRVWLQQTRDLIRNKTKARMQLKNWAQGSNAGRDLEVMLGLLQQANTEIDHGLPSIPLVQDSTKLEELFSQHPLTLKPRTRISVQREGKASFANWLADRLSIELEKTLPLFKDEDETLHKARIHIKHMRYLIEPIASLRHVATHPALTQLKAMQTRLGNLHDLFVLRQRLSDVLCDQLNERLSDLIKRPGIPTRGIQEALSATRKQFTVCLGWQANQYEAAMNDWHSSSQQTCRQMENALNSLINELRNA</sequence>
<dbReference type="STRING" id="555778.Hneap_1188"/>
<dbReference type="OrthoDB" id="9810154at2"/>
<dbReference type="SMART" id="SM00880">
    <property type="entry name" value="CHAD"/>
    <property type="match status" value="1"/>
</dbReference>
<dbReference type="Proteomes" id="UP000009102">
    <property type="component" value="Chromosome"/>
</dbReference>
<protein>
    <submittedName>
        <fullName evidence="2">CHAD domain containing protein</fullName>
    </submittedName>
</protein>
<name>D0L001_HALNC</name>
<dbReference type="eggNOG" id="COG5607">
    <property type="taxonomic scope" value="Bacteria"/>
</dbReference>
<accession>D0L001</accession>
<feature type="domain" description="CHAD" evidence="1">
    <location>
        <begin position="12"/>
        <end position="293"/>
    </location>
</feature>
<dbReference type="Pfam" id="PF05235">
    <property type="entry name" value="CHAD"/>
    <property type="match status" value="1"/>
</dbReference>
<gene>
    <name evidence="2" type="ordered locus">Hneap_1188</name>
</gene>
<dbReference type="Gene3D" id="1.40.20.10">
    <property type="entry name" value="CHAD domain"/>
    <property type="match status" value="2"/>
</dbReference>